<keyword evidence="1" id="KW-0378">Hydrolase</keyword>
<evidence type="ECO:0000313" key="3">
    <source>
        <dbReference type="EMBL" id="MDQ0174361.1"/>
    </source>
</evidence>
<evidence type="ECO:0000313" key="4">
    <source>
        <dbReference type="Proteomes" id="UP001223586"/>
    </source>
</evidence>
<gene>
    <name evidence="3" type="ORF">J2S08_000192</name>
</gene>
<feature type="domain" description="MurNAc-LAA" evidence="2">
    <location>
        <begin position="121"/>
        <end position="234"/>
    </location>
</feature>
<reference evidence="3 4" key="1">
    <citation type="submission" date="2023-07" db="EMBL/GenBank/DDBJ databases">
        <title>Genomic Encyclopedia of Type Strains, Phase IV (KMG-IV): sequencing the most valuable type-strain genomes for metagenomic binning, comparative biology and taxonomic classification.</title>
        <authorList>
            <person name="Goeker M."/>
        </authorList>
    </citation>
    <scope>NUCLEOTIDE SEQUENCE [LARGE SCALE GENOMIC DNA]</scope>
    <source>
        <strain evidence="3 4">DSM 23837</strain>
    </source>
</reference>
<dbReference type="SMART" id="SM00646">
    <property type="entry name" value="Ami_3"/>
    <property type="match status" value="1"/>
</dbReference>
<name>A0ABT9WMC4_9BACI</name>
<keyword evidence="4" id="KW-1185">Reference proteome</keyword>
<dbReference type="Proteomes" id="UP001223586">
    <property type="component" value="Unassembled WGS sequence"/>
</dbReference>
<protein>
    <submittedName>
        <fullName evidence="3">N-acetylmuramoyl-L-alanine amidase</fullName>
    </submittedName>
</protein>
<dbReference type="Pfam" id="PF01520">
    <property type="entry name" value="Amidase_3"/>
    <property type="match status" value="1"/>
</dbReference>
<dbReference type="InterPro" id="IPR050695">
    <property type="entry name" value="N-acetylmuramoyl_amidase_3"/>
</dbReference>
<sequence length="311" mass="34229">MYRAVVGEKDYRKAAWAVKNAGYATDPKYAEKLIGVIETNNLTKYDVNTKGVDLDLRIAIDAGHGNNTPGKRAPDDSMREFHFNSVVAKYVVEELRTYQGVLVEITHDPSGIRDIPLKERTDKANRWGADAFVSIHANAVGSAWSNANGIETYVYTSKPAGAVALATKVQAALIASTGLRDRGVKVANFHVLRETKMDAILVECGFMDNPAELALLKSDSYRRKCAQAIVSGLAKQFGLKKKSGVVAPTVPKEESSVDKNKPSAWAKKDWDEAVANGYFDGTRPQDNITREEMAVVVNRLRNNLLPLIYKK</sequence>
<dbReference type="Pfam" id="PF01832">
    <property type="entry name" value="Glucosaminidase"/>
    <property type="match status" value="1"/>
</dbReference>
<evidence type="ECO:0000259" key="2">
    <source>
        <dbReference type="SMART" id="SM00646"/>
    </source>
</evidence>
<organism evidence="3 4">
    <name type="scientific">Bacillus chungangensis</name>
    <dbReference type="NCBI Taxonomy" id="587633"/>
    <lineage>
        <taxon>Bacteria</taxon>
        <taxon>Bacillati</taxon>
        <taxon>Bacillota</taxon>
        <taxon>Bacilli</taxon>
        <taxon>Bacillales</taxon>
        <taxon>Bacillaceae</taxon>
        <taxon>Bacillus</taxon>
    </lineage>
</organism>
<dbReference type="PANTHER" id="PTHR30404">
    <property type="entry name" value="N-ACETYLMURAMOYL-L-ALANINE AMIDASE"/>
    <property type="match status" value="1"/>
</dbReference>
<dbReference type="SUPFAM" id="SSF53187">
    <property type="entry name" value="Zn-dependent exopeptidases"/>
    <property type="match status" value="1"/>
</dbReference>
<dbReference type="CDD" id="cd02696">
    <property type="entry name" value="MurNAc-LAA"/>
    <property type="match status" value="1"/>
</dbReference>
<evidence type="ECO:0000256" key="1">
    <source>
        <dbReference type="ARBA" id="ARBA00022801"/>
    </source>
</evidence>
<dbReference type="EMBL" id="JAUSTT010000001">
    <property type="protein sequence ID" value="MDQ0174361.1"/>
    <property type="molecule type" value="Genomic_DNA"/>
</dbReference>
<accession>A0ABT9WMC4</accession>
<proteinExistence type="predicted"/>
<comment type="caution">
    <text evidence="3">The sequence shown here is derived from an EMBL/GenBank/DDBJ whole genome shotgun (WGS) entry which is preliminary data.</text>
</comment>
<dbReference type="Gene3D" id="1.10.530.10">
    <property type="match status" value="1"/>
</dbReference>
<dbReference type="InterPro" id="IPR002508">
    <property type="entry name" value="MurNAc-LAA_cat"/>
</dbReference>
<dbReference type="Gene3D" id="3.40.630.40">
    <property type="entry name" value="Zn-dependent exopeptidases"/>
    <property type="match status" value="1"/>
</dbReference>
<dbReference type="InterPro" id="IPR002901">
    <property type="entry name" value="MGlyc_endo_b_GlcNAc-like_dom"/>
</dbReference>
<dbReference type="PANTHER" id="PTHR30404:SF0">
    <property type="entry name" value="N-ACETYLMURAMOYL-L-ALANINE AMIDASE AMIC"/>
    <property type="match status" value="1"/>
</dbReference>